<accession>A0AAD7EHD0</accession>
<reference evidence="2" key="1">
    <citation type="submission" date="2023-03" db="EMBL/GenBank/DDBJ databases">
        <title>Massive genome expansion in bonnet fungi (Mycena s.s.) driven by repeated elements and novel gene families across ecological guilds.</title>
        <authorList>
            <consortium name="Lawrence Berkeley National Laboratory"/>
            <person name="Harder C.B."/>
            <person name="Miyauchi S."/>
            <person name="Viragh M."/>
            <person name="Kuo A."/>
            <person name="Thoen E."/>
            <person name="Andreopoulos B."/>
            <person name="Lu D."/>
            <person name="Skrede I."/>
            <person name="Drula E."/>
            <person name="Henrissat B."/>
            <person name="Morin E."/>
            <person name="Kohler A."/>
            <person name="Barry K."/>
            <person name="LaButti K."/>
            <person name="Morin E."/>
            <person name="Salamov A."/>
            <person name="Lipzen A."/>
            <person name="Mereny Z."/>
            <person name="Hegedus B."/>
            <person name="Baldrian P."/>
            <person name="Stursova M."/>
            <person name="Weitz H."/>
            <person name="Taylor A."/>
            <person name="Grigoriev I.V."/>
            <person name="Nagy L.G."/>
            <person name="Martin F."/>
            <person name="Kauserud H."/>
        </authorList>
    </citation>
    <scope>NUCLEOTIDE SEQUENCE</scope>
    <source>
        <strain evidence="2">CBHHK002</strain>
    </source>
</reference>
<dbReference type="Proteomes" id="UP001218218">
    <property type="component" value="Unassembled WGS sequence"/>
</dbReference>
<feature type="compositionally biased region" description="Basic residues" evidence="1">
    <location>
        <begin position="184"/>
        <end position="193"/>
    </location>
</feature>
<sequence length="236" mass="25337">MGQMEAEKDVREASMLQIPAGKIKAGYTDLSCGPEEVTRGENSTDARIFEISESKPREESEYSTISGKIFINFLCVPMGRPEFESAKDLSPSAEKAVALSRRQGRLGSSWPRCGKRKDAALCACETRWGAALCACGADVEKVVCVCGGFGRPGRAGLSRDSGRAAGKAGSEEDVARDGTEPVRKGGHGSRRTRPGATQQERRQPRATGSCEGERNGPRPHATASEKKWGKDNTITM</sequence>
<comment type="caution">
    <text evidence="2">The sequence shown here is derived from an EMBL/GenBank/DDBJ whole genome shotgun (WGS) entry which is preliminary data.</text>
</comment>
<evidence type="ECO:0000256" key="1">
    <source>
        <dbReference type="SAM" id="MobiDB-lite"/>
    </source>
</evidence>
<protein>
    <submittedName>
        <fullName evidence="2">Uncharacterized protein</fullName>
    </submittedName>
</protein>
<organism evidence="2 3">
    <name type="scientific">Mycena albidolilacea</name>
    <dbReference type="NCBI Taxonomy" id="1033008"/>
    <lineage>
        <taxon>Eukaryota</taxon>
        <taxon>Fungi</taxon>
        <taxon>Dikarya</taxon>
        <taxon>Basidiomycota</taxon>
        <taxon>Agaricomycotina</taxon>
        <taxon>Agaricomycetes</taxon>
        <taxon>Agaricomycetidae</taxon>
        <taxon>Agaricales</taxon>
        <taxon>Marasmiineae</taxon>
        <taxon>Mycenaceae</taxon>
        <taxon>Mycena</taxon>
    </lineage>
</organism>
<name>A0AAD7EHD0_9AGAR</name>
<evidence type="ECO:0000313" key="2">
    <source>
        <dbReference type="EMBL" id="KAJ7321295.1"/>
    </source>
</evidence>
<gene>
    <name evidence="2" type="ORF">DFH08DRAFT_1033914</name>
</gene>
<dbReference type="AlphaFoldDB" id="A0AAD7EHD0"/>
<keyword evidence="3" id="KW-1185">Reference proteome</keyword>
<feature type="region of interest" description="Disordered" evidence="1">
    <location>
        <begin position="155"/>
        <end position="236"/>
    </location>
</feature>
<feature type="compositionally biased region" description="Basic and acidic residues" evidence="1">
    <location>
        <begin position="169"/>
        <end position="183"/>
    </location>
</feature>
<evidence type="ECO:0000313" key="3">
    <source>
        <dbReference type="Proteomes" id="UP001218218"/>
    </source>
</evidence>
<dbReference type="EMBL" id="JARIHO010000051">
    <property type="protein sequence ID" value="KAJ7321295.1"/>
    <property type="molecule type" value="Genomic_DNA"/>
</dbReference>
<proteinExistence type="predicted"/>